<protein>
    <submittedName>
        <fullName evidence="1">L-tyrosine 3-hydroxylase</fullName>
    </submittedName>
</protein>
<accession>A0A367EHE5</accession>
<dbReference type="EMBL" id="QOIM01000036">
    <property type="protein sequence ID" value="RCG17526.1"/>
    <property type="molecule type" value="Genomic_DNA"/>
</dbReference>
<sequence length="334" mass="36633">MKLHDPDAVPITLPTAGSWEFGDHVYGLEPLALPSDPPPASEMKATAHHEDTSAQVRAWVQRWRADPGTAAAMVPTDEPEIDRVFWFRWITGHQTTFCLWQLLAAVLEEASAPADSAEADRLARQARCMVRCFSLILLYTSAPPRDIYERVIRLPMGRQHANLSGAWAKDYGPVRPLIRGRIRVGEGAAAAALADECVLNDRVHEGIAAKVMETGVSLLLTTHDRPSVTPLARDTRRWLYDGIFLTTRSPVSYELIVRQLLRRVHAILLDITANGLYPSYAPSAHDEPAELRTPEITELKESFADTFRHLVTLVGAPGAAAAELGGPAPDSSAS</sequence>
<comment type="caution">
    <text evidence="1">The sequence shown here is derived from an EMBL/GenBank/DDBJ whole genome shotgun (WGS) entry which is preliminary data.</text>
</comment>
<dbReference type="OrthoDB" id="3687546at2"/>
<gene>
    <name evidence="1" type="ORF">DQ392_16780</name>
</gene>
<evidence type="ECO:0000313" key="1">
    <source>
        <dbReference type="EMBL" id="RCG17526.1"/>
    </source>
</evidence>
<reference evidence="1 2" key="1">
    <citation type="submission" date="2018-06" db="EMBL/GenBank/DDBJ databases">
        <title>Streptomyces reniochalinae sp. nov. and Streptomyces diacarnus sp. nov. from marine sponges.</title>
        <authorList>
            <person name="Li L."/>
        </authorList>
    </citation>
    <scope>NUCLEOTIDE SEQUENCE [LARGE SCALE GENOMIC DNA]</scope>
    <source>
        <strain evidence="1 2">LHW50302</strain>
    </source>
</reference>
<evidence type="ECO:0000313" key="2">
    <source>
        <dbReference type="Proteomes" id="UP000253507"/>
    </source>
</evidence>
<organism evidence="1 2">
    <name type="scientific">Streptomyces reniochalinae</name>
    <dbReference type="NCBI Taxonomy" id="2250578"/>
    <lineage>
        <taxon>Bacteria</taxon>
        <taxon>Bacillati</taxon>
        <taxon>Actinomycetota</taxon>
        <taxon>Actinomycetes</taxon>
        <taxon>Kitasatosporales</taxon>
        <taxon>Streptomycetaceae</taxon>
        <taxon>Streptomyces</taxon>
    </lineage>
</organism>
<name>A0A367EHE5_9ACTN</name>
<dbReference type="Proteomes" id="UP000253507">
    <property type="component" value="Unassembled WGS sequence"/>
</dbReference>
<proteinExistence type="predicted"/>
<dbReference type="RefSeq" id="WP_114016437.1">
    <property type="nucleotide sequence ID" value="NZ_QOIM01000036.1"/>
</dbReference>
<keyword evidence="2" id="KW-1185">Reference proteome</keyword>
<dbReference type="AlphaFoldDB" id="A0A367EHE5"/>